<dbReference type="RefSeq" id="WP_134122407.1">
    <property type="nucleotide sequence ID" value="NZ_SODF01000002.1"/>
</dbReference>
<protein>
    <submittedName>
        <fullName evidence="3">Uncharacterized protein DUF3311</fullName>
    </submittedName>
</protein>
<dbReference type="EMBL" id="SODF01000002">
    <property type="protein sequence ID" value="TDW19557.1"/>
    <property type="molecule type" value="Genomic_DNA"/>
</dbReference>
<feature type="transmembrane region" description="Helical" evidence="2">
    <location>
        <begin position="44"/>
        <end position="66"/>
    </location>
</feature>
<dbReference type="Proteomes" id="UP000295447">
    <property type="component" value="Unassembled WGS sequence"/>
</dbReference>
<proteinExistence type="predicted"/>
<dbReference type="OrthoDB" id="123261at2"/>
<gene>
    <name evidence="3" type="ORF">EV650_6167</name>
</gene>
<evidence type="ECO:0000313" key="3">
    <source>
        <dbReference type="EMBL" id="TDW19557.1"/>
    </source>
</evidence>
<evidence type="ECO:0000256" key="1">
    <source>
        <dbReference type="SAM" id="MobiDB-lite"/>
    </source>
</evidence>
<dbReference type="AlphaFoldDB" id="A0A4R7ZNU6"/>
<reference evidence="3 4" key="1">
    <citation type="submission" date="2019-03" db="EMBL/GenBank/DDBJ databases">
        <title>Genomic Encyclopedia of Type Strains, Phase III (KMG-III): the genomes of soil and plant-associated and newly described type strains.</title>
        <authorList>
            <person name="Whitman W."/>
        </authorList>
    </citation>
    <scope>NUCLEOTIDE SEQUENCE [LARGE SCALE GENOMIC DNA]</scope>
    <source>
        <strain evidence="3 4">VKM Ac-2570</strain>
    </source>
</reference>
<keyword evidence="4" id="KW-1185">Reference proteome</keyword>
<organism evidence="3 4">
    <name type="scientific">Kribbella kalugense</name>
    <dbReference type="NCBI Taxonomy" id="2512221"/>
    <lineage>
        <taxon>Bacteria</taxon>
        <taxon>Bacillati</taxon>
        <taxon>Actinomycetota</taxon>
        <taxon>Actinomycetes</taxon>
        <taxon>Propionibacteriales</taxon>
        <taxon>Kribbellaceae</taxon>
        <taxon>Kribbella</taxon>
    </lineage>
</organism>
<feature type="transmembrane region" description="Helical" evidence="2">
    <location>
        <begin position="12"/>
        <end position="32"/>
    </location>
</feature>
<dbReference type="InterPro" id="IPR021741">
    <property type="entry name" value="DUF3311"/>
</dbReference>
<keyword evidence="2" id="KW-0472">Membrane</keyword>
<sequence length="103" mass="11403">MSRLSAVKPAYWISGVLVVVAIVLPLLVPTYAKADPHLWGFPFFYWYQLMWVFLSAILVSISYRLVRSEERKRRAAQGLGDPEASDAPAGPYGSDGSAKEGDQ</sequence>
<keyword evidence="2" id="KW-0812">Transmembrane</keyword>
<evidence type="ECO:0000313" key="4">
    <source>
        <dbReference type="Proteomes" id="UP000295447"/>
    </source>
</evidence>
<evidence type="ECO:0000256" key="2">
    <source>
        <dbReference type="SAM" id="Phobius"/>
    </source>
</evidence>
<name>A0A4R7ZNU6_9ACTN</name>
<dbReference type="Pfam" id="PF11755">
    <property type="entry name" value="DUF3311"/>
    <property type="match status" value="1"/>
</dbReference>
<comment type="caution">
    <text evidence="3">The sequence shown here is derived from an EMBL/GenBank/DDBJ whole genome shotgun (WGS) entry which is preliminary data.</text>
</comment>
<accession>A0A4R7ZNU6</accession>
<feature type="region of interest" description="Disordered" evidence="1">
    <location>
        <begin position="74"/>
        <end position="103"/>
    </location>
</feature>
<keyword evidence="2" id="KW-1133">Transmembrane helix</keyword>